<dbReference type="KEGG" id="sera:Ser39006_003410"/>
<name>A0A2I5TFE9_SERS3</name>
<dbReference type="KEGG" id="serq:CWC46_03410"/>
<dbReference type="RefSeq" id="WP_021013594.1">
    <property type="nucleotide sequence ID" value="NZ_CP025084.1"/>
</dbReference>
<dbReference type="Proteomes" id="UP000017700">
    <property type="component" value="Chromosome"/>
</dbReference>
<dbReference type="Gene3D" id="1.25.40.10">
    <property type="entry name" value="Tetratricopeptide repeat domain"/>
    <property type="match status" value="1"/>
</dbReference>
<accession>A0A2I5TFE9</accession>
<evidence type="ECO:0000313" key="1">
    <source>
        <dbReference type="EMBL" id="AUG98952.1"/>
    </source>
</evidence>
<proteinExistence type="predicted"/>
<reference evidence="2" key="2">
    <citation type="submission" date="2013-09" db="EMBL/GenBank/DDBJ databases">
        <authorList>
            <person name="Wang G."/>
            <person name="Yang Y."/>
            <person name="Su Y."/>
        </authorList>
    </citation>
    <scope>NUCLEOTIDE SEQUENCE</scope>
    <source>
        <strain evidence="2">ATCC 39006</strain>
    </source>
</reference>
<dbReference type="OrthoDB" id="5583261at2"/>
<reference evidence="2" key="4">
    <citation type="submission" date="2017-11" db="EMBL/GenBank/DDBJ databases">
        <title>Complete genome sequence of Serratia sp. ATCC 39006.</title>
        <authorList>
            <person name="Hampton H.G."/>
            <person name="Jackson S.A."/>
            <person name="Jauregui R."/>
            <person name="Poulter G.T.M."/>
            <person name="Salmond G.P.C."/>
            <person name="Fineran P.C."/>
        </authorList>
    </citation>
    <scope>NUCLEOTIDE SEQUENCE</scope>
    <source>
        <strain evidence="2">ATCC 39006</strain>
    </source>
</reference>
<dbReference type="STRING" id="104623.Ser39006_00317"/>
<reference evidence="1 4" key="3">
    <citation type="submission" date="2017-11" db="EMBL/GenBank/DDBJ databases">
        <title>Complete genome sequence of Serratia sp. ATCC 39006 LacA.</title>
        <authorList>
            <person name="Hampton H.G."/>
            <person name="Jackson S.A."/>
            <person name="Jauregui R."/>
            <person name="Poulter G.T.M."/>
            <person name="Salmond G.P.C."/>
            <person name="Fineran P.C."/>
        </authorList>
    </citation>
    <scope>NUCLEOTIDE SEQUENCE [LARGE SCALE GENOMIC DNA]</scope>
    <source>
        <strain evidence="1 4">ATCC 39006</strain>
    </source>
</reference>
<evidence type="ECO:0000313" key="3">
    <source>
        <dbReference type="Proteomes" id="UP000017700"/>
    </source>
</evidence>
<organism evidence="2 3">
    <name type="scientific">Serratia sp. (strain ATCC 39006)</name>
    <name type="common">Prodigiosinella confusarubida</name>
    <dbReference type="NCBI Taxonomy" id="104623"/>
    <lineage>
        <taxon>Bacteria</taxon>
        <taxon>Pseudomonadati</taxon>
        <taxon>Pseudomonadota</taxon>
        <taxon>Gammaproteobacteria</taxon>
        <taxon>Enterobacterales</taxon>
        <taxon>Pectobacteriaceae</taxon>
        <taxon>Prodigiosinella</taxon>
    </lineage>
</organism>
<dbReference type="AlphaFoldDB" id="A0A2I5TFE9"/>
<dbReference type="Proteomes" id="UP000233778">
    <property type="component" value="Chromosome"/>
</dbReference>
<dbReference type="EMBL" id="CP025085">
    <property type="protein sequence ID" value="AUG98952.1"/>
    <property type="molecule type" value="Genomic_DNA"/>
</dbReference>
<dbReference type="InterPro" id="IPR011990">
    <property type="entry name" value="TPR-like_helical_dom_sf"/>
</dbReference>
<reference evidence="2 3" key="1">
    <citation type="journal article" date="2013" name="Genome Announc.">
        <title>Draft genome sequence of Serratia sp. strain ATCC 39006, a model bacterium for analysis of the biosynthesis and regulation of prodigiosin, a carbapenem, and gas vesicles.</title>
        <authorList>
            <person name="Fineran P.C."/>
            <person name="Iglesias Cans M.C."/>
            <person name="Ramsay J.P."/>
            <person name="Wilf N.M."/>
            <person name="Cossyleon D."/>
            <person name="McNeil M.B."/>
            <person name="Williamson N.R."/>
            <person name="Monson R.E."/>
            <person name="Becher S.A."/>
            <person name="Stanton J.A."/>
            <person name="Brugger K."/>
            <person name="Brown S.D."/>
            <person name="Salmond G.P."/>
        </authorList>
    </citation>
    <scope>NUCLEOTIDE SEQUENCE [LARGE SCALE GENOMIC DNA]</scope>
    <source>
        <strain evidence="2">ATCC 39006</strain>
        <strain evidence="3">ATCC 39006 / SC 11482</strain>
    </source>
</reference>
<evidence type="ECO:0000313" key="4">
    <source>
        <dbReference type="Proteomes" id="UP000233778"/>
    </source>
</evidence>
<evidence type="ECO:0000313" key="2">
    <source>
        <dbReference type="EMBL" id="AUH03267.1"/>
    </source>
</evidence>
<protein>
    <recommendedName>
        <fullName evidence="5">Outer membrane assembly lipoprotein YfiO</fullName>
    </recommendedName>
</protein>
<keyword evidence="3" id="KW-1185">Reference proteome</keyword>
<gene>
    <name evidence="1" type="ORF">CWC46_03410</name>
    <name evidence="2" type="ORF">Ser39006_003410</name>
</gene>
<evidence type="ECO:0008006" key="5">
    <source>
        <dbReference type="Google" id="ProtNLM"/>
    </source>
</evidence>
<sequence>MKGLFVLAGVAITVLSTYAFGSSDGICGFSDADCGIPALPYLLPDNDTRTNLMLLESSRNHIDLPIPLPVPDQASSRIDPFTAYRVMGLAATEDTTQDVTPNNAADDNASADDVVAQENAVLLQKAGLLHLPSATQEKLRDLTPMEMEGRWVSNDLTALATFFDVLLNDKDLDDAQRILLAQIRIDIISTDHPSKAIATERVNLPDSGHAGDLKHYLDSAAAFYEGNLDQAGSGFQQLVNASQPWVAETARYMLIRVAINDAMKNAQDEYNMFDARKMDKQAGQTAVQRINDYLKHYPHGNYADSARGLYRRAYWIIGDMRELAESYQKTLASVNNVSDLQEVSNEVDNKLLEDSRFIASAEVPVLMLVQDIKRLRSEDGWMGLPALKQEEINQQRPWFEKAGMRDEYRYLQAAFQFYQQKDYAAVLKTIPMTTRQDLTHTTAFSSQVLRGLALDHQKQWSAATAHWRHLLTLKTNYTQQQFLQLALAQTLVNSGHPELVFTPESPITNLRFRSAILKISANADLLRKQTGPEQSHEERAIALHTLLTKQLTHGDYAGYLKDSALLKSIAPLKSTENQSWSEDDLTVFDWDGSDTEDGYQCPTLQQTVTTLSQNPNDAHAINCLGEFFLRTGNTVGFDWGENNMLSGLTEAVSQFTGDEHNRLDGYMQVIASPKAPPEDKSYALYRAIYCYAPSGYNDCGSQNISKATRRAWFQQLKTEFKGSQWAMQLKYYW</sequence>
<dbReference type="EMBL" id="CP025084">
    <property type="protein sequence ID" value="AUH03267.1"/>
    <property type="molecule type" value="Genomic_DNA"/>
</dbReference>